<dbReference type="OrthoDB" id="76364at2759"/>
<evidence type="ECO:0000313" key="11">
    <source>
        <dbReference type="EMBL" id="TCD63533.1"/>
    </source>
</evidence>
<evidence type="ECO:0000256" key="5">
    <source>
        <dbReference type="ARBA" id="ARBA00022801"/>
    </source>
</evidence>
<evidence type="ECO:0000313" key="12">
    <source>
        <dbReference type="Proteomes" id="UP000292702"/>
    </source>
</evidence>
<organism evidence="11 12">
    <name type="scientific">Steccherinum ochraceum</name>
    <dbReference type="NCBI Taxonomy" id="92696"/>
    <lineage>
        <taxon>Eukaryota</taxon>
        <taxon>Fungi</taxon>
        <taxon>Dikarya</taxon>
        <taxon>Basidiomycota</taxon>
        <taxon>Agaricomycotina</taxon>
        <taxon>Agaricomycetes</taxon>
        <taxon>Polyporales</taxon>
        <taxon>Steccherinaceae</taxon>
        <taxon>Steccherinum</taxon>
    </lineage>
</organism>
<dbReference type="PANTHER" id="PTHR15749">
    <property type="entry name" value="FANCONI-ASSOCIATED NUCLEASE 1"/>
    <property type="match status" value="1"/>
</dbReference>
<keyword evidence="8" id="KW-0234">DNA repair</keyword>
<dbReference type="PANTHER" id="PTHR15749:SF4">
    <property type="entry name" value="FANCONI-ASSOCIATED NUCLEASE 1"/>
    <property type="match status" value="1"/>
</dbReference>
<evidence type="ECO:0000256" key="8">
    <source>
        <dbReference type="RuleBase" id="RU365033"/>
    </source>
</evidence>
<comment type="caution">
    <text evidence="11">The sequence shown here is derived from an EMBL/GenBank/DDBJ whole genome shotgun (WGS) entry which is preliminary data.</text>
</comment>
<dbReference type="GO" id="GO:0070336">
    <property type="term" value="F:flap-structured DNA binding"/>
    <property type="evidence" value="ECO:0007669"/>
    <property type="project" value="TreeGrafter"/>
</dbReference>
<feature type="region of interest" description="Disordered" evidence="9">
    <location>
        <begin position="17"/>
        <end position="42"/>
    </location>
</feature>
<dbReference type="InterPro" id="IPR049132">
    <property type="entry name" value="FAN1-like_euk"/>
</dbReference>
<evidence type="ECO:0000256" key="3">
    <source>
        <dbReference type="ARBA" id="ARBA00022722"/>
    </source>
</evidence>
<dbReference type="InterPro" id="IPR011856">
    <property type="entry name" value="tRNA_endonuc-like_dom_sf"/>
</dbReference>
<dbReference type="Proteomes" id="UP000292702">
    <property type="component" value="Unassembled WGS sequence"/>
</dbReference>
<sequence>MASAMKSPTVEVTRALVFGEDEGEENEESVDENVTSGSSGGHKRQSMYVELMQEMMRWVLWDGPGGEKHLFTESEIQWICFNYFDLSDPAKYLLARLCLRKSGQWIRLSDMKYQSELGDNILPALEELCGLNKRRPKQAEIPSAKSKVKVEAPDVIDLTMDSDDEDEGPVAGPSKHSTPAVPVPSGPPSLSPDPPPPPPPDHTFFADDMSQATLTELLDCLLNPELKDIAKSLKLKTTSLDRAGLIQLLLTSSMTQTTLPFTSFKSRKGKEKEKAPSLKQTTLPFTSATTTRTQQNRLREIVMKKLVQCVRINPEFIKVLRRLDTVYFRQTQFTTDIINPSILARSKKRTYPSYRYVRTSDVWPTRQALLDYEEALEFAAEMEQLFEGSNPTRGRSRSVASKTPAPKRRSTTTSPSKKSTKGRDDEDDGDAGDEDQKLQAYKDAIALLEEKVLPKWRAALLEPVIEGRSAALSRFESGYVLTRVICQGSSAYGRLKDYHSELKLLALLLGQRRWRRGRRGRWYERRSLILHKHLGGNKIILHEAMGSVIEGLNDEDTHLIDRVALERRLTALEKKLQVPPEEQHICEAILRKPDQVYISGVRVEPKSSGLVLDAALKPVGKPQLLTQKIEKFVEIEKSPTKLKLESASAASVKSEKQEKSTGKSIWEGRDGEEVNVETLALQHYEDLGYKGFHCEGRIVTTLFGLLFWDIIFGPIPGAFETKYQTAPLDIAEDTFYLAREEDIRERLGQIKDGQAMQILAKVYDLHCERKPLAVGVRWDLFEKQDLLEIAFCLGGSGLAAICQLFCEDYAKRCSGVPDLIIWDYQRGCCKFVEVKGPHDKLMTSQKVWIDVLARANIAVEECHVEEKGKETSKKTPRRKGKGKRKAEVVPDHEADVSHFPESEEEDVPLAVQLNRKRKRDEGDDDVLPSLPPGELADFAPSSSTATSSGSSNVVSAILLVSASQGSSSSQRSLHRTPSRTDAGLIPSSPAKKARTMQTQSSP</sequence>
<feature type="region of interest" description="Disordered" evidence="9">
    <location>
        <begin position="387"/>
        <end position="434"/>
    </location>
</feature>
<dbReference type="STRING" id="92696.A0A4R0RA71"/>
<keyword evidence="4 8" id="KW-0479">Metal-binding</keyword>
<feature type="compositionally biased region" description="Basic and acidic residues" evidence="9">
    <location>
        <begin position="653"/>
        <end position="666"/>
    </location>
</feature>
<feature type="compositionally biased region" description="Basic and acidic residues" evidence="9">
    <location>
        <begin position="885"/>
        <end position="901"/>
    </location>
</feature>
<evidence type="ECO:0000256" key="4">
    <source>
        <dbReference type="ARBA" id="ARBA00022723"/>
    </source>
</evidence>
<keyword evidence="8" id="KW-0539">Nucleus</keyword>
<feature type="compositionally biased region" description="Low complexity" evidence="9">
    <location>
        <begin position="941"/>
        <end position="950"/>
    </location>
</feature>
<dbReference type="EC" id="3.1.4.1" evidence="8"/>
<proteinExistence type="inferred from homology"/>
<comment type="catalytic activity">
    <reaction evidence="1 8">
        <text>Hydrolytically removes 5'-nucleotides successively from the 3'-hydroxy termini of 3'-hydroxy-terminated oligonucleotides.</text>
        <dbReference type="EC" id="3.1.4.1"/>
    </reaction>
</comment>
<feature type="region of interest" description="Disordered" evidence="9">
    <location>
        <begin position="646"/>
        <end position="666"/>
    </location>
</feature>
<dbReference type="EMBL" id="RWJN01000291">
    <property type="protein sequence ID" value="TCD63533.1"/>
    <property type="molecule type" value="Genomic_DNA"/>
</dbReference>
<dbReference type="GO" id="GO:0046872">
    <property type="term" value="F:metal ion binding"/>
    <property type="evidence" value="ECO:0007669"/>
    <property type="project" value="UniProtKB-KW"/>
</dbReference>
<gene>
    <name evidence="11" type="ORF">EIP91_005303</name>
</gene>
<dbReference type="Gene3D" id="3.40.1350.10">
    <property type="match status" value="1"/>
</dbReference>
<feature type="compositionally biased region" description="Pro residues" evidence="9">
    <location>
        <begin position="181"/>
        <end position="201"/>
    </location>
</feature>
<keyword evidence="7 8" id="KW-0464">Manganese</keyword>
<protein>
    <recommendedName>
        <fullName evidence="8">Fanconi-associated nuclease</fullName>
        <ecNumber evidence="8">3.1.4.1</ecNumber>
    </recommendedName>
</protein>
<evidence type="ECO:0000256" key="6">
    <source>
        <dbReference type="ARBA" id="ARBA00022842"/>
    </source>
</evidence>
<feature type="region of interest" description="Disordered" evidence="9">
    <location>
        <begin position="962"/>
        <end position="1002"/>
    </location>
</feature>
<feature type="compositionally biased region" description="Acidic residues" evidence="9">
    <location>
        <begin position="19"/>
        <end position="31"/>
    </location>
</feature>
<keyword evidence="6 8" id="KW-0460">Magnesium</keyword>
<evidence type="ECO:0000256" key="7">
    <source>
        <dbReference type="ARBA" id="ARBA00023211"/>
    </source>
</evidence>
<feature type="region of interest" description="Disordered" evidence="9">
    <location>
        <begin position="865"/>
        <end position="950"/>
    </location>
</feature>
<evidence type="ECO:0000259" key="10">
    <source>
        <dbReference type="SMART" id="SM00990"/>
    </source>
</evidence>
<dbReference type="CDD" id="cd22326">
    <property type="entry name" value="FAN1-like"/>
    <property type="match status" value="1"/>
</dbReference>
<dbReference type="InterPro" id="IPR014883">
    <property type="entry name" value="VRR_NUC"/>
</dbReference>
<dbReference type="Pfam" id="PF08774">
    <property type="entry name" value="VRR_NUC"/>
    <property type="match status" value="1"/>
</dbReference>
<reference evidence="11 12" key="1">
    <citation type="submission" date="2018-11" db="EMBL/GenBank/DDBJ databases">
        <title>Genome assembly of Steccherinum ochraceum LE-BIN_3174, the white-rot fungus of the Steccherinaceae family (The Residual Polyporoid clade, Polyporales, Basidiomycota).</title>
        <authorList>
            <person name="Fedorova T.V."/>
            <person name="Glazunova O.A."/>
            <person name="Landesman E.O."/>
            <person name="Moiseenko K.V."/>
            <person name="Psurtseva N.V."/>
            <person name="Savinova O.S."/>
            <person name="Shakhova N.V."/>
            <person name="Tyazhelova T.V."/>
            <person name="Vasina D.V."/>
        </authorList>
    </citation>
    <scope>NUCLEOTIDE SEQUENCE [LARGE SCALE GENOMIC DNA]</scope>
    <source>
        <strain evidence="11 12">LE-BIN_3174</strain>
    </source>
</reference>
<comment type="similarity">
    <text evidence="2 8">Belongs to the FAN1 family.</text>
</comment>
<dbReference type="InterPro" id="IPR049126">
    <property type="entry name" value="FAN1-like_TPR"/>
</dbReference>
<dbReference type="AlphaFoldDB" id="A0A4R0RA71"/>
<dbReference type="Pfam" id="PF21170">
    <property type="entry name" value="FAN1_TPR"/>
    <property type="match status" value="1"/>
</dbReference>
<dbReference type="GO" id="GO:0008409">
    <property type="term" value="F:5'-3' exonuclease activity"/>
    <property type="evidence" value="ECO:0007669"/>
    <property type="project" value="TreeGrafter"/>
</dbReference>
<dbReference type="GO" id="GO:0005634">
    <property type="term" value="C:nucleus"/>
    <property type="evidence" value="ECO:0007669"/>
    <property type="project" value="UniProtKB-SubCell"/>
</dbReference>
<name>A0A4R0RA71_9APHY</name>
<feature type="compositionally biased region" description="Polar residues" evidence="9">
    <location>
        <begin position="387"/>
        <end position="401"/>
    </location>
</feature>
<evidence type="ECO:0000256" key="1">
    <source>
        <dbReference type="ARBA" id="ARBA00000983"/>
    </source>
</evidence>
<evidence type="ECO:0000256" key="9">
    <source>
        <dbReference type="SAM" id="MobiDB-lite"/>
    </source>
</evidence>
<keyword evidence="8" id="KW-0227">DNA damage</keyword>
<comment type="cofactor">
    <cofactor evidence="8">
        <name>Mg(2+)</name>
        <dbReference type="ChEBI" id="CHEBI:18420"/>
    </cofactor>
    <cofactor evidence="8">
        <name>Mn(2+)</name>
        <dbReference type="ChEBI" id="CHEBI:29035"/>
    </cofactor>
</comment>
<dbReference type="GO" id="GO:0004528">
    <property type="term" value="F:phosphodiesterase I activity"/>
    <property type="evidence" value="ECO:0007669"/>
    <property type="project" value="UniProtKB-EC"/>
</dbReference>
<keyword evidence="5 8" id="KW-0378">Hydrolase</keyword>
<keyword evidence="12" id="KW-1185">Reference proteome</keyword>
<dbReference type="GO" id="GO:0036297">
    <property type="term" value="P:interstrand cross-link repair"/>
    <property type="evidence" value="ECO:0007669"/>
    <property type="project" value="InterPro"/>
</dbReference>
<dbReference type="InterPro" id="IPR033315">
    <property type="entry name" value="Fan1-like"/>
</dbReference>
<accession>A0A4R0RA71</accession>
<feature type="compositionally biased region" description="Basic residues" evidence="9">
    <location>
        <begin position="874"/>
        <end position="884"/>
    </location>
</feature>
<evidence type="ECO:0000256" key="2">
    <source>
        <dbReference type="ARBA" id="ARBA00005533"/>
    </source>
</evidence>
<dbReference type="GO" id="GO:0017108">
    <property type="term" value="F:5'-flap endonuclease activity"/>
    <property type="evidence" value="ECO:0007669"/>
    <property type="project" value="TreeGrafter"/>
</dbReference>
<comment type="function">
    <text evidence="8">Nuclease required for the repair of DNA interstrand cross-links (ICL). Acts as a 5'-3' exonuclease that anchors at a cut end of DNA and cleaves DNA successively at every third nucleotide, allowing to excise an ICL from one strand through flanking incisions.</text>
</comment>
<comment type="subcellular location">
    <subcellularLocation>
        <location evidence="8">Nucleus</location>
    </subcellularLocation>
</comment>
<feature type="region of interest" description="Disordered" evidence="9">
    <location>
        <begin position="159"/>
        <end position="206"/>
    </location>
</feature>
<dbReference type="SMART" id="SM00990">
    <property type="entry name" value="VRR_NUC"/>
    <property type="match status" value="1"/>
</dbReference>
<keyword evidence="3 8" id="KW-0540">Nuclease</keyword>
<feature type="compositionally biased region" description="Low complexity" evidence="9">
    <location>
        <begin position="962"/>
        <end position="971"/>
    </location>
</feature>
<feature type="domain" description="VRR-NUC" evidence="10">
    <location>
        <begin position="750"/>
        <end position="866"/>
    </location>
</feature>